<keyword evidence="3" id="KW-1185">Reference proteome</keyword>
<accession>A0A917AR65</accession>
<name>A0A917AR65_9MICC</name>
<dbReference type="Proteomes" id="UP000633136">
    <property type="component" value="Unassembled WGS sequence"/>
</dbReference>
<feature type="transmembrane region" description="Helical" evidence="1">
    <location>
        <begin position="235"/>
        <end position="255"/>
    </location>
</feature>
<sequence>MSKREQKRYALVRELAPGISPEWAEEFVGELGTRGVSGETVGASLAEVESHCAESGEPVEEAFGPADEYARSLELPVSAQQSTGGLLRVVVPQAIQVIGLFALISSAVPLSDGEPMGVTLGVGLNAAIVVLLILLLAWKAGAAVRTVARKPAVGVAVGVGFFAVMVASAVALREEVLTVSPWWGLVLGVGCLVLGTVLSVLRVRGSRESEAVLTVPFEEQQRQRERRRQMRRAEMLPVVLIPAFAVLNFLVLFLLT</sequence>
<feature type="transmembrane region" description="Helical" evidence="1">
    <location>
        <begin position="182"/>
        <end position="201"/>
    </location>
</feature>
<evidence type="ECO:0000313" key="2">
    <source>
        <dbReference type="EMBL" id="GGE66682.1"/>
    </source>
</evidence>
<evidence type="ECO:0000256" key="1">
    <source>
        <dbReference type="SAM" id="Phobius"/>
    </source>
</evidence>
<reference evidence="2" key="2">
    <citation type="submission" date="2020-09" db="EMBL/GenBank/DDBJ databases">
        <authorList>
            <person name="Sun Q."/>
            <person name="Zhou Y."/>
        </authorList>
    </citation>
    <scope>NUCLEOTIDE SEQUENCE</scope>
    <source>
        <strain evidence="2">CGMCC 1.15388</strain>
    </source>
</reference>
<feature type="transmembrane region" description="Helical" evidence="1">
    <location>
        <begin position="152"/>
        <end position="170"/>
    </location>
</feature>
<protein>
    <submittedName>
        <fullName evidence="2">Uncharacterized protein</fullName>
    </submittedName>
</protein>
<comment type="caution">
    <text evidence="2">The sequence shown here is derived from an EMBL/GenBank/DDBJ whole genome shotgun (WGS) entry which is preliminary data.</text>
</comment>
<dbReference type="RefSeq" id="WP_188683796.1">
    <property type="nucleotide sequence ID" value="NZ_BMIS01000004.1"/>
</dbReference>
<keyword evidence="1" id="KW-1133">Transmembrane helix</keyword>
<keyword evidence="1" id="KW-0812">Transmembrane</keyword>
<dbReference type="EMBL" id="BMIS01000004">
    <property type="protein sequence ID" value="GGE66682.1"/>
    <property type="molecule type" value="Genomic_DNA"/>
</dbReference>
<reference evidence="2" key="1">
    <citation type="journal article" date="2014" name="Int. J. Syst. Evol. Microbiol.">
        <title>Complete genome sequence of Corynebacterium casei LMG S-19264T (=DSM 44701T), isolated from a smear-ripened cheese.</title>
        <authorList>
            <consortium name="US DOE Joint Genome Institute (JGI-PGF)"/>
            <person name="Walter F."/>
            <person name="Albersmeier A."/>
            <person name="Kalinowski J."/>
            <person name="Ruckert C."/>
        </authorList>
    </citation>
    <scope>NUCLEOTIDE SEQUENCE</scope>
    <source>
        <strain evidence="2">CGMCC 1.15388</strain>
    </source>
</reference>
<organism evidence="2 3">
    <name type="scientific">Nesterenkonia cremea</name>
    <dbReference type="NCBI Taxonomy" id="1882340"/>
    <lineage>
        <taxon>Bacteria</taxon>
        <taxon>Bacillati</taxon>
        <taxon>Actinomycetota</taxon>
        <taxon>Actinomycetes</taxon>
        <taxon>Micrococcales</taxon>
        <taxon>Micrococcaceae</taxon>
        <taxon>Nesterenkonia</taxon>
    </lineage>
</organism>
<feature type="transmembrane region" description="Helical" evidence="1">
    <location>
        <begin position="86"/>
        <end position="108"/>
    </location>
</feature>
<feature type="transmembrane region" description="Helical" evidence="1">
    <location>
        <begin position="120"/>
        <end position="140"/>
    </location>
</feature>
<proteinExistence type="predicted"/>
<gene>
    <name evidence="2" type="ORF">GCM10011401_12490</name>
</gene>
<keyword evidence="1" id="KW-0472">Membrane</keyword>
<evidence type="ECO:0000313" key="3">
    <source>
        <dbReference type="Proteomes" id="UP000633136"/>
    </source>
</evidence>
<dbReference type="AlphaFoldDB" id="A0A917AR65"/>